<dbReference type="GO" id="GO:0005759">
    <property type="term" value="C:mitochondrial matrix"/>
    <property type="evidence" value="ECO:0007669"/>
    <property type="project" value="TreeGrafter"/>
</dbReference>
<dbReference type="GO" id="GO:0009507">
    <property type="term" value="C:chloroplast"/>
    <property type="evidence" value="ECO:0007669"/>
    <property type="project" value="GOC"/>
</dbReference>
<feature type="compositionally biased region" description="Basic residues" evidence="1">
    <location>
        <begin position="1476"/>
        <end position="1485"/>
    </location>
</feature>
<feature type="region of interest" description="Disordered" evidence="1">
    <location>
        <begin position="1581"/>
        <end position="1602"/>
    </location>
</feature>
<feature type="compositionally biased region" description="Acidic residues" evidence="1">
    <location>
        <begin position="1285"/>
        <end position="1294"/>
    </location>
</feature>
<dbReference type="GeneID" id="9619157"/>
<keyword evidence="3" id="KW-1185">Reference proteome</keyword>
<organism evidence="3">
    <name type="scientific">Volvox carteri f. nagariensis</name>
    <dbReference type="NCBI Taxonomy" id="3068"/>
    <lineage>
        <taxon>Eukaryota</taxon>
        <taxon>Viridiplantae</taxon>
        <taxon>Chlorophyta</taxon>
        <taxon>core chlorophytes</taxon>
        <taxon>Chlorophyceae</taxon>
        <taxon>CS clade</taxon>
        <taxon>Chlamydomonadales</taxon>
        <taxon>Volvocaceae</taxon>
        <taxon>Volvox</taxon>
    </lineage>
</organism>
<dbReference type="RefSeq" id="XP_002956330.1">
    <property type="nucleotide sequence ID" value="XM_002956284.1"/>
</dbReference>
<evidence type="ECO:0000313" key="2">
    <source>
        <dbReference type="EMBL" id="EFJ42679.1"/>
    </source>
</evidence>
<dbReference type="PANTHER" id="PTHR21228:SF40">
    <property type="entry name" value="LD45607P"/>
    <property type="match status" value="1"/>
</dbReference>
<feature type="compositionally biased region" description="Low complexity" evidence="1">
    <location>
        <begin position="1393"/>
        <end position="1414"/>
    </location>
</feature>
<dbReference type="EMBL" id="GL378380">
    <property type="protein sequence ID" value="EFJ42679.1"/>
    <property type="molecule type" value="Genomic_DNA"/>
</dbReference>
<feature type="region of interest" description="Disordered" evidence="1">
    <location>
        <begin position="1457"/>
        <end position="1511"/>
    </location>
</feature>
<dbReference type="Proteomes" id="UP000001058">
    <property type="component" value="Unassembled WGS sequence"/>
</dbReference>
<feature type="compositionally biased region" description="Low complexity" evidence="1">
    <location>
        <begin position="62"/>
        <end position="73"/>
    </location>
</feature>
<dbReference type="InParanoid" id="D8UCD7"/>
<feature type="region of interest" description="Disordered" evidence="1">
    <location>
        <begin position="1674"/>
        <end position="1701"/>
    </location>
</feature>
<dbReference type="OrthoDB" id="546244at2759"/>
<dbReference type="GO" id="GO:0003723">
    <property type="term" value="F:RNA binding"/>
    <property type="evidence" value="ECO:0007669"/>
    <property type="project" value="TreeGrafter"/>
</dbReference>
<name>D8UCD7_VOLCA</name>
<feature type="region of interest" description="Disordered" evidence="1">
    <location>
        <begin position="1256"/>
        <end position="1318"/>
    </location>
</feature>
<feature type="compositionally biased region" description="Basic residues" evidence="1">
    <location>
        <begin position="1586"/>
        <end position="1601"/>
    </location>
</feature>
<feature type="compositionally biased region" description="Gly residues" evidence="1">
    <location>
        <begin position="1831"/>
        <end position="1847"/>
    </location>
</feature>
<feature type="region of interest" description="Disordered" evidence="1">
    <location>
        <begin position="1344"/>
        <end position="1441"/>
    </location>
</feature>
<gene>
    <name evidence="2" type="ORF">VOLCADRAFT_97291</name>
</gene>
<feature type="region of interest" description="Disordered" evidence="1">
    <location>
        <begin position="420"/>
        <end position="442"/>
    </location>
</feature>
<feature type="region of interest" description="Disordered" evidence="1">
    <location>
        <begin position="1831"/>
        <end position="1855"/>
    </location>
</feature>
<dbReference type="GO" id="GO:0035770">
    <property type="term" value="C:ribonucleoprotein granule"/>
    <property type="evidence" value="ECO:0007669"/>
    <property type="project" value="TreeGrafter"/>
</dbReference>
<feature type="compositionally biased region" description="Gly residues" evidence="1">
    <location>
        <begin position="1415"/>
        <end position="1426"/>
    </location>
</feature>
<accession>D8UCD7</accession>
<feature type="compositionally biased region" description="Low complexity" evidence="1">
    <location>
        <begin position="1374"/>
        <end position="1385"/>
    </location>
</feature>
<proteinExistence type="predicted"/>
<feature type="region of interest" description="Disordered" evidence="1">
    <location>
        <begin position="717"/>
        <end position="743"/>
    </location>
</feature>
<dbReference type="GO" id="GO:0000963">
    <property type="term" value="P:mitochondrial RNA processing"/>
    <property type="evidence" value="ECO:0007669"/>
    <property type="project" value="TreeGrafter"/>
</dbReference>
<evidence type="ECO:0000256" key="1">
    <source>
        <dbReference type="SAM" id="MobiDB-lite"/>
    </source>
</evidence>
<dbReference type="PANTHER" id="PTHR21228">
    <property type="entry name" value="FAST LEU-RICH DOMAIN-CONTAINING"/>
    <property type="match status" value="1"/>
</dbReference>
<evidence type="ECO:0000313" key="3">
    <source>
        <dbReference type="Proteomes" id="UP000001058"/>
    </source>
</evidence>
<sequence length="1855" mass="195533">MLAKCNVSALYRSIFDSIYSLKYAPPEVVSFVGQLQPLVNGRAGLPRHSPPPPLGSGGGGTNRSTASRSSNTGHDSELALLQQRRLSHSLASTSTSASTSTNTTTCTNINTANLDIPTSSWNLDPGCSTGTVNTALGETVTDAAAAAATAAAVWTRPYRSALLRSSRQLTPAQAAVQLLRIADMDVRAPSPKELLAAGLDLLDHWALREALDVLQPRLQQLSVTQLQRCLETLAVVRHPPTDPWFHEWLLASERQLEAADATEVYGMLVAMRALRQRPQSQEWIEGAMRALLGHLPQLDAVQVVELLGCFVDLALRPPERLLNHIFALLLPDLPQLQPGVVLDLLSSCTRLRVAPPPHALSAALGVLTPSVLAAAPPAALCRLAAALAALRLQLQPALLAALIGRADVLLRSAVATAAAPAGAGGSGRVAATRDRGSSSGGTAAASAAASAAAQPLGSSIASDFPPAAVGVAAAAASGEVLADGKDGAARRPVDASTRILRPRRVKARRTSSVVSAAAAAAATAVPLPSAVAAEGPVAQVHSGDGGDDEDTTLLLTAEVAAAAAPPPGTSTAQPVDSATLTGPQFSRLLRDLRALEAPLPPYWGDLCGHVLVSLTTDVSSMPVVEVSYLMRTAARCGLTLPLGAVRVAAAGLETSLRASAEARRRRLVRQRQGMMRGKAAAAGAEEYVAEFAPGLENDGDGDLGYIAMAGDTTGDGSSAAAACEGDGHDRSGHEGCGGDDNDGEGEALSRGVAASGYCVQPWTAKALSITTTALVPYAAHLPPSLLHALYDNLYDNLERFDLPELTATLHALPLLLVAAAPSPGQTRLPRGAAATGMSTPPPPRPPPALVMSYLSCLYGRMHRMQPWQLSMCIFSLLRLGGRPEPLWMDAFLGQVYRKLPYMNEVQIATVPWVVAKMSYRPQAGWVDRVLSAAAGRLSCFSPRHLSQLVWAVAVMGYRPGSEWMVRWLDKARAHFRTSDGRTLATLAWAVASVGHRPEGEWLQELCEHLARRLPYTSPRAVSNTLAALAALGHRPDASWVNAVAEHVQLRLPPPAGGAAGGGTGGGSPAASYTAEGSGCYSLQDLSHVCYSLARLGYIPSGGWLDAVSNAAARLALQDPATAAAAVPAAAAAAAHAKHIALLMLALSRHRRRPPAAAWSDLLEGLYPCLPHASPQALAVLLSAAAALQLPLPREHAGGLLLATHRRMAFFSNRGLAMVFRGFVGLGKDPGAKWLGRLEEVLRQRALAAQQQQEEEQFVAQQQRQHSRLRPGDQQQQGRAVVKNADEEEKEEEWEEGRGAQEEEEEHQQQQQEEGLRGFGGLAPRERVCMLWAAVTLETMEICPAAGQGGDSNNNESGRAYRRLRGGDREPPRAPSSSSPLPLLHTLSRHRQQQHQQQQHQQQPSSSAAFVASAVSGGGGDGGGDGGYPAPPPPRWVRKPGPLQRPLRLEGLLTLLLPPPELRQEPTAAEGRPAVQQRRRWRHRRRRDPDGHGQRRSGSGGGGGERQHPWSPLSAYTSQDLAVICWALGRLRLNPRGGGLLAALMTEVSYRLTRDPGAGAAAGGKVSAPEAAAAAEAEEAEAVTAGRKSRTAHGAVRRHGGGRRALAPSDFALACWGLSSVGMWPTASWQAVVAAAALRFAREGRLSPRDFATVLAALARWRRKPRVRPALLRRLRLGPPPGRRPRAVDGKAGSPAAEPPQSTLTLAHTSAADSADASAASSRGGFSSMSTVAAQADGDRRLLPQRCYDARSLASLTWALASLGVARRRLPVAWLPPTYRVTLLDSLSRLGLRPGAGWLEQAEQVVLQGGQLTLASSYRGLEAALRRMADGAGGPLGSRGGGRGGGGLDCKPRTKT</sequence>
<feature type="region of interest" description="Disordered" evidence="1">
    <location>
        <begin position="42"/>
        <end position="75"/>
    </location>
</feature>
<dbReference type="GO" id="GO:1901259">
    <property type="term" value="P:chloroplast rRNA processing"/>
    <property type="evidence" value="ECO:0007669"/>
    <property type="project" value="TreeGrafter"/>
</dbReference>
<dbReference type="KEGG" id="vcn:VOLCADRAFT_97291"/>
<protein>
    <recommendedName>
        <fullName evidence="4">RAP domain-containing protein</fullName>
    </recommendedName>
</protein>
<reference evidence="2 3" key="1">
    <citation type="journal article" date="2010" name="Science">
        <title>Genomic analysis of organismal complexity in the multicellular green alga Volvox carteri.</title>
        <authorList>
            <person name="Prochnik S.E."/>
            <person name="Umen J."/>
            <person name="Nedelcu A.M."/>
            <person name="Hallmann A."/>
            <person name="Miller S.M."/>
            <person name="Nishii I."/>
            <person name="Ferris P."/>
            <person name="Kuo A."/>
            <person name="Mitros T."/>
            <person name="Fritz-Laylin L.K."/>
            <person name="Hellsten U."/>
            <person name="Chapman J."/>
            <person name="Simakov O."/>
            <person name="Rensing S.A."/>
            <person name="Terry A."/>
            <person name="Pangilinan J."/>
            <person name="Kapitonov V."/>
            <person name="Jurka J."/>
            <person name="Salamov A."/>
            <person name="Shapiro H."/>
            <person name="Schmutz J."/>
            <person name="Grimwood J."/>
            <person name="Lindquist E."/>
            <person name="Lucas S."/>
            <person name="Grigoriev I.V."/>
            <person name="Schmitt R."/>
            <person name="Kirk D."/>
            <person name="Rokhsar D.S."/>
        </authorList>
    </citation>
    <scope>NUCLEOTIDE SEQUENCE [LARGE SCALE GENOMIC DNA]</scope>
    <source>
        <strain evidence="3">f. Nagariensis / Eve</strain>
    </source>
</reference>
<dbReference type="GO" id="GO:0044528">
    <property type="term" value="P:regulation of mitochondrial mRNA stability"/>
    <property type="evidence" value="ECO:0007669"/>
    <property type="project" value="TreeGrafter"/>
</dbReference>
<evidence type="ECO:0008006" key="4">
    <source>
        <dbReference type="Google" id="ProtNLM"/>
    </source>
</evidence>
<dbReference type="InterPro" id="IPR050870">
    <property type="entry name" value="FAST_kinase"/>
</dbReference>